<evidence type="ECO:0000313" key="3">
    <source>
        <dbReference type="Proteomes" id="UP001054837"/>
    </source>
</evidence>
<dbReference type="AlphaFoldDB" id="A0AAV4RP58"/>
<gene>
    <name evidence="2" type="ORF">CDAR_267931</name>
</gene>
<keyword evidence="3" id="KW-1185">Reference proteome</keyword>
<accession>A0AAV4RP58</accession>
<feature type="region of interest" description="Disordered" evidence="1">
    <location>
        <begin position="45"/>
        <end position="68"/>
    </location>
</feature>
<evidence type="ECO:0000256" key="1">
    <source>
        <dbReference type="SAM" id="MobiDB-lite"/>
    </source>
</evidence>
<protein>
    <recommendedName>
        <fullName evidence="4">Secreted protein</fullName>
    </recommendedName>
</protein>
<dbReference type="Proteomes" id="UP001054837">
    <property type="component" value="Unassembled WGS sequence"/>
</dbReference>
<sequence length="111" mass="12707">MQSLLTIFRFCCEILLFQLRRIHRKVRWNGVTGLLNNALSRWGRRPTPRQVTSGETSRMEHAGRSSGGMLLDVDSAAQRKWANRSRLGRPISLGAAAFLRLQKFFSFCGRK</sequence>
<evidence type="ECO:0008006" key="4">
    <source>
        <dbReference type="Google" id="ProtNLM"/>
    </source>
</evidence>
<comment type="caution">
    <text evidence="2">The sequence shown here is derived from an EMBL/GenBank/DDBJ whole genome shotgun (WGS) entry which is preliminary data.</text>
</comment>
<organism evidence="2 3">
    <name type="scientific">Caerostris darwini</name>
    <dbReference type="NCBI Taxonomy" id="1538125"/>
    <lineage>
        <taxon>Eukaryota</taxon>
        <taxon>Metazoa</taxon>
        <taxon>Ecdysozoa</taxon>
        <taxon>Arthropoda</taxon>
        <taxon>Chelicerata</taxon>
        <taxon>Arachnida</taxon>
        <taxon>Araneae</taxon>
        <taxon>Araneomorphae</taxon>
        <taxon>Entelegynae</taxon>
        <taxon>Araneoidea</taxon>
        <taxon>Araneidae</taxon>
        <taxon>Caerostris</taxon>
    </lineage>
</organism>
<proteinExistence type="predicted"/>
<evidence type="ECO:0000313" key="2">
    <source>
        <dbReference type="EMBL" id="GIY22889.1"/>
    </source>
</evidence>
<dbReference type="EMBL" id="BPLQ01006490">
    <property type="protein sequence ID" value="GIY22889.1"/>
    <property type="molecule type" value="Genomic_DNA"/>
</dbReference>
<reference evidence="2 3" key="1">
    <citation type="submission" date="2021-06" db="EMBL/GenBank/DDBJ databases">
        <title>Caerostris darwini draft genome.</title>
        <authorList>
            <person name="Kono N."/>
            <person name="Arakawa K."/>
        </authorList>
    </citation>
    <scope>NUCLEOTIDE SEQUENCE [LARGE SCALE GENOMIC DNA]</scope>
</reference>
<name>A0AAV4RP58_9ARAC</name>